<dbReference type="InterPro" id="IPR011598">
    <property type="entry name" value="bHLH_dom"/>
</dbReference>
<accession>E4MX54</accession>
<name>E4MX54_EUTHA</name>
<dbReference type="GO" id="GO:0046983">
    <property type="term" value="F:protein dimerization activity"/>
    <property type="evidence" value="ECO:0007669"/>
    <property type="project" value="InterPro"/>
</dbReference>
<feature type="compositionally biased region" description="Basic residues" evidence="6">
    <location>
        <begin position="94"/>
        <end position="104"/>
    </location>
</feature>
<dbReference type="SMART" id="SM00353">
    <property type="entry name" value="HLH"/>
    <property type="match status" value="1"/>
</dbReference>
<keyword evidence="4" id="KW-0804">Transcription</keyword>
<dbReference type="GO" id="GO:0045893">
    <property type="term" value="P:positive regulation of DNA-templated transcription"/>
    <property type="evidence" value="ECO:0007669"/>
    <property type="project" value="TreeGrafter"/>
</dbReference>
<dbReference type="Pfam" id="PF22754">
    <property type="entry name" value="bHLH-TF_ACT-like_plant"/>
    <property type="match status" value="1"/>
</dbReference>
<protein>
    <submittedName>
        <fullName evidence="8">mRNA, clone: RTFL01-16-P03</fullName>
    </submittedName>
</protein>
<evidence type="ECO:0000256" key="3">
    <source>
        <dbReference type="ARBA" id="ARBA00023125"/>
    </source>
</evidence>
<sequence>MERVMSFGGLEDQFAQISETEIDEKIPFLQMLQCIEPIAFSTTEPNQILQSLLQIQTLEPESCLTHETIKRDPGQTDDPVKDPKTENGAATVKEKRKRKRTRAPKNKDEVENQRMTHIAVERNRRRQMNEHLNSLRSLMPPSFLQRGDQASIVGGAIDFIKELEQLSQTLEAEKQNEGASENPKTASSSSSSSRACTNSSVSSVSTTSEDGFTARFGGGETAEVEATVIQNHVSLKVRCKRRKGQILRAIVSIEDLKLSILHLTISSSFDYVFYSFNLKIEDECKIGGSADEIATAVHQIFEQINGEIMWSNLSRT</sequence>
<dbReference type="SUPFAM" id="SSF47459">
    <property type="entry name" value="HLH, helix-loop-helix DNA-binding domain"/>
    <property type="match status" value="1"/>
</dbReference>
<dbReference type="PANTHER" id="PTHR46684">
    <property type="entry name" value="TRANSCRIPTION FACTOR FAMA"/>
    <property type="match status" value="1"/>
</dbReference>
<evidence type="ECO:0000256" key="6">
    <source>
        <dbReference type="SAM" id="MobiDB-lite"/>
    </source>
</evidence>
<comment type="subcellular location">
    <subcellularLocation>
        <location evidence="1">Nucleus</location>
    </subcellularLocation>
</comment>
<proteinExistence type="evidence at transcript level"/>
<feature type="region of interest" description="Disordered" evidence="6">
    <location>
        <begin position="67"/>
        <end position="126"/>
    </location>
</feature>
<dbReference type="Pfam" id="PF00010">
    <property type="entry name" value="HLH"/>
    <property type="match status" value="1"/>
</dbReference>
<dbReference type="InterPro" id="IPR054502">
    <property type="entry name" value="bHLH-TF_ACT-like_plant"/>
</dbReference>
<dbReference type="PANTHER" id="PTHR46684:SF16">
    <property type="entry name" value="TRANSCRIPTION FACTOR BHLH67-LIKE ISOFORM X2"/>
    <property type="match status" value="1"/>
</dbReference>
<evidence type="ECO:0000259" key="7">
    <source>
        <dbReference type="PROSITE" id="PS50888"/>
    </source>
</evidence>
<dbReference type="Gene3D" id="4.10.280.10">
    <property type="entry name" value="Helix-loop-helix DNA-binding domain"/>
    <property type="match status" value="1"/>
</dbReference>
<feature type="compositionally biased region" description="Basic and acidic residues" evidence="6">
    <location>
        <begin position="67"/>
        <end position="85"/>
    </location>
</feature>
<feature type="domain" description="BHLH" evidence="7">
    <location>
        <begin position="112"/>
        <end position="163"/>
    </location>
</feature>
<feature type="compositionally biased region" description="Low complexity" evidence="6">
    <location>
        <begin position="185"/>
        <end position="208"/>
    </location>
</feature>
<evidence type="ECO:0000256" key="4">
    <source>
        <dbReference type="ARBA" id="ARBA00023163"/>
    </source>
</evidence>
<evidence type="ECO:0000256" key="1">
    <source>
        <dbReference type="ARBA" id="ARBA00004123"/>
    </source>
</evidence>
<evidence type="ECO:0000313" key="8">
    <source>
        <dbReference type="EMBL" id="BAJ34187.1"/>
    </source>
</evidence>
<feature type="compositionally biased region" description="Basic and acidic residues" evidence="6">
    <location>
        <begin position="105"/>
        <end position="122"/>
    </location>
</feature>
<feature type="region of interest" description="Disordered" evidence="6">
    <location>
        <begin position="171"/>
        <end position="208"/>
    </location>
</feature>
<reference evidence="8" key="2">
    <citation type="journal article" date="2010" name="BMC Plant Biol.">
        <title>Comparative genomic analysis of 1047 completely sequenced cDNAs from an Arabidopsis-related model halophyte, Thellungiella halophila.</title>
        <authorList>
            <person name="Taji T."/>
            <person name="Komatsu K."/>
            <person name="Katori T."/>
            <person name="Kawasaki Y."/>
            <person name="Sakata Y."/>
            <person name="Tanaka S."/>
            <person name="Kobayashi M."/>
            <person name="Toyoda A."/>
            <person name="Seki M."/>
            <person name="Shinozaki K."/>
        </authorList>
    </citation>
    <scope>NUCLEOTIDE SEQUENCE</scope>
</reference>
<keyword evidence="2" id="KW-0805">Transcription regulation</keyword>
<organism evidence="8">
    <name type="scientific">Eutrema halophilum</name>
    <name type="common">Salt cress</name>
    <name type="synonym">Sisymbrium halophilum</name>
    <dbReference type="NCBI Taxonomy" id="98038"/>
    <lineage>
        <taxon>Eukaryota</taxon>
        <taxon>Viridiplantae</taxon>
        <taxon>Streptophyta</taxon>
        <taxon>Embryophyta</taxon>
        <taxon>Tracheophyta</taxon>
        <taxon>Spermatophyta</taxon>
        <taxon>Magnoliopsida</taxon>
        <taxon>eudicotyledons</taxon>
        <taxon>Gunneridae</taxon>
        <taxon>Pentapetalae</taxon>
        <taxon>rosids</taxon>
        <taxon>malvids</taxon>
        <taxon>Brassicales</taxon>
        <taxon>Brassicaceae</taxon>
        <taxon>Eutremeae</taxon>
        <taxon>Eutrema</taxon>
    </lineage>
</organism>
<dbReference type="InterPro" id="IPR044283">
    <property type="entry name" value="FAMA/SPEECHLESS/MUTE-like"/>
</dbReference>
<dbReference type="InterPro" id="IPR036638">
    <property type="entry name" value="HLH_DNA-bd_sf"/>
</dbReference>
<dbReference type="GO" id="GO:0005634">
    <property type="term" value="C:nucleus"/>
    <property type="evidence" value="ECO:0007669"/>
    <property type="project" value="UniProtKB-SubCell"/>
</dbReference>
<dbReference type="PROSITE" id="PS50888">
    <property type="entry name" value="BHLH"/>
    <property type="match status" value="1"/>
</dbReference>
<reference evidence="8" key="1">
    <citation type="journal article" date="2008" name="BMC Plant Biol.">
        <title>Large-scale collection and annotation of full-length enriched cDNAs from a model halophyte, Thellungiella halophila.</title>
        <authorList>
            <person name="Taji T."/>
            <person name="Sakurai T."/>
            <person name="Mochida K."/>
            <person name="Ishiwata A."/>
            <person name="Kurotani A."/>
            <person name="Totoki Y."/>
            <person name="Toyoda A."/>
            <person name="Sakaki Y."/>
            <person name="Seki M."/>
            <person name="Ono H."/>
            <person name="Sakata Y."/>
            <person name="Tanaka S."/>
            <person name="Shinozaki K."/>
        </authorList>
    </citation>
    <scope>NUCLEOTIDE SEQUENCE</scope>
</reference>
<keyword evidence="5" id="KW-0539">Nucleus</keyword>
<dbReference type="EMBL" id="AK353101">
    <property type="protein sequence ID" value="BAJ34187.1"/>
    <property type="molecule type" value="mRNA"/>
</dbReference>
<evidence type="ECO:0000256" key="5">
    <source>
        <dbReference type="ARBA" id="ARBA00023242"/>
    </source>
</evidence>
<dbReference type="CDD" id="cd11448">
    <property type="entry name" value="bHLH_AtFAMA_like"/>
    <property type="match status" value="1"/>
</dbReference>
<dbReference type="GO" id="GO:0003700">
    <property type="term" value="F:DNA-binding transcription factor activity"/>
    <property type="evidence" value="ECO:0007669"/>
    <property type="project" value="InterPro"/>
</dbReference>
<dbReference type="AlphaFoldDB" id="E4MX54"/>
<dbReference type="GO" id="GO:0003677">
    <property type="term" value="F:DNA binding"/>
    <property type="evidence" value="ECO:0007669"/>
    <property type="project" value="UniProtKB-KW"/>
</dbReference>
<keyword evidence="3" id="KW-0238">DNA-binding</keyword>
<evidence type="ECO:0000256" key="2">
    <source>
        <dbReference type="ARBA" id="ARBA00023015"/>
    </source>
</evidence>
<dbReference type="GO" id="GO:0010052">
    <property type="term" value="P:guard cell differentiation"/>
    <property type="evidence" value="ECO:0007669"/>
    <property type="project" value="InterPro"/>
</dbReference>